<dbReference type="AlphaFoldDB" id="A0A096BED0"/>
<reference evidence="1 2" key="1">
    <citation type="submission" date="2011-08" db="EMBL/GenBank/DDBJ databases">
        <title>The Genome Sequence of Clostridium orbiscindens 1_3_50AFAA.</title>
        <authorList>
            <consortium name="The Broad Institute Genome Sequencing Platform"/>
            <person name="Earl A."/>
            <person name="Ward D."/>
            <person name="Feldgarden M."/>
            <person name="Gevers D."/>
            <person name="Daigneault M."/>
            <person name="Strauss J."/>
            <person name="Allen-Vercoe E."/>
            <person name="Young S.K."/>
            <person name="Zeng Q."/>
            <person name="Gargeya S."/>
            <person name="Fitzgerald M."/>
            <person name="Haas B."/>
            <person name="Abouelleil A."/>
            <person name="Alvarado L."/>
            <person name="Arachchi H.M."/>
            <person name="Berlin A."/>
            <person name="Brown A."/>
            <person name="Chapman S.B."/>
            <person name="Chen Z."/>
            <person name="Dunbar C."/>
            <person name="Freedman E."/>
            <person name="Gearin G."/>
            <person name="Gellesch M."/>
            <person name="Goldberg J."/>
            <person name="Griggs A."/>
            <person name="Gujja S."/>
            <person name="Heiman D."/>
            <person name="Howarth C."/>
            <person name="Larson L."/>
            <person name="Lui A."/>
            <person name="MacDonald P.J.P."/>
            <person name="Montmayeur A."/>
            <person name="Murphy C."/>
            <person name="Neiman D."/>
            <person name="Pearson M."/>
            <person name="Priest M."/>
            <person name="Roberts A."/>
            <person name="Saif S."/>
            <person name="Shea T."/>
            <person name="Shenoy N."/>
            <person name="Sisk P."/>
            <person name="Stolte C."/>
            <person name="Sykes S."/>
            <person name="Wortman J."/>
            <person name="Nusbaum C."/>
            <person name="Birren B."/>
        </authorList>
    </citation>
    <scope>NUCLEOTIDE SEQUENCE [LARGE SCALE GENOMIC DNA]</scope>
    <source>
        <strain evidence="1 2">1_3_50AFAA</strain>
    </source>
</reference>
<evidence type="ECO:0008006" key="3">
    <source>
        <dbReference type="Google" id="ProtNLM"/>
    </source>
</evidence>
<sequence>MEQDHLPCSCDQEVFERVWRRVMPEDRPDCPFTLGEDAAAPPAIQPPAAALPAVVHTAPAGEQAPSRPVVGEEHDVPCLGASSAVYGAQLQRLIDRELADWRAYQALSRRAQGNSGRVLATIAADERRHAKRLSTAYFLISGVRYWPVDRVPNPSPAPFSAALREHFMEEQRGAAAYQTAAAETADPCLHELFLELAGEEDSHAWLLRSVLEQL</sequence>
<name>A0A096BED0_FLAPL</name>
<evidence type="ECO:0000313" key="1">
    <source>
        <dbReference type="EMBL" id="KGF57346.1"/>
    </source>
</evidence>
<protein>
    <recommendedName>
        <fullName evidence="3">Rubrerythrin diiron-binding domain-containing protein</fullName>
    </recommendedName>
</protein>
<evidence type="ECO:0000313" key="2">
    <source>
        <dbReference type="Proteomes" id="UP000029585"/>
    </source>
</evidence>
<dbReference type="Proteomes" id="UP000029585">
    <property type="component" value="Unassembled WGS sequence"/>
</dbReference>
<dbReference type="HOGENOM" id="CLU_1325260_0_0_9"/>
<organism evidence="1 2">
    <name type="scientific">Flavonifractor plautii 1_3_50AFAA</name>
    <dbReference type="NCBI Taxonomy" id="742738"/>
    <lineage>
        <taxon>Bacteria</taxon>
        <taxon>Bacillati</taxon>
        <taxon>Bacillota</taxon>
        <taxon>Clostridia</taxon>
        <taxon>Eubacteriales</taxon>
        <taxon>Oscillospiraceae</taxon>
        <taxon>Flavonifractor</taxon>
    </lineage>
</organism>
<dbReference type="RefSeq" id="WP_021632515.1">
    <property type="nucleotide sequence ID" value="NZ_KN174161.1"/>
</dbReference>
<proteinExistence type="predicted"/>
<keyword evidence="2" id="KW-1185">Reference proteome</keyword>
<accession>A0A096BED0</accession>
<comment type="caution">
    <text evidence="1">The sequence shown here is derived from an EMBL/GenBank/DDBJ whole genome shotgun (WGS) entry which is preliminary data.</text>
</comment>
<dbReference type="SUPFAM" id="SSF47240">
    <property type="entry name" value="Ferritin-like"/>
    <property type="match status" value="1"/>
</dbReference>
<dbReference type="InterPro" id="IPR009078">
    <property type="entry name" value="Ferritin-like_SF"/>
</dbReference>
<dbReference type="InterPro" id="IPR012347">
    <property type="entry name" value="Ferritin-like"/>
</dbReference>
<dbReference type="eggNOG" id="COG1633">
    <property type="taxonomic scope" value="Bacteria"/>
</dbReference>
<dbReference type="EMBL" id="ADLO01000008">
    <property type="protein sequence ID" value="KGF57346.1"/>
    <property type="molecule type" value="Genomic_DNA"/>
</dbReference>
<dbReference type="Gene3D" id="1.20.1260.10">
    <property type="match status" value="1"/>
</dbReference>
<dbReference type="PATRIC" id="fig|742738.3.peg.293"/>
<gene>
    <name evidence="1" type="ORF">HMPREF9460_00280</name>
</gene>